<dbReference type="Gene3D" id="1.20.140.10">
    <property type="entry name" value="Butyryl-CoA Dehydrogenase, subunit A, domain 3"/>
    <property type="match status" value="1"/>
</dbReference>
<dbReference type="PANTHER" id="PTHR43884:SF12">
    <property type="entry name" value="ISOVALERYL-COA DEHYDROGENASE, MITOCHONDRIAL-RELATED"/>
    <property type="match status" value="1"/>
</dbReference>
<dbReference type="Pfam" id="PF08028">
    <property type="entry name" value="Acyl-CoA_dh_2"/>
    <property type="match status" value="1"/>
</dbReference>
<dbReference type="eggNOG" id="COG1960">
    <property type="taxonomic scope" value="Bacteria"/>
</dbReference>
<dbReference type="InterPro" id="IPR013786">
    <property type="entry name" value="AcylCoA_DH/ox_N"/>
</dbReference>
<evidence type="ECO:0000259" key="2">
    <source>
        <dbReference type="Pfam" id="PF02771"/>
    </source>
</evidence>
<evidence type="ECO:0000256" key="1">
    <source>
        <dbReference type="ARBA" id="ARBA00023002"/>
    </source>
</evidence>
<keyword evidence="1" id="KW-0560">Oxidoreductase</keyword>
<dbReference type="HOGENOM" id="CLU_018204_10_0_11"/>
<dbReference type="PANTHER" id="PTHR43884">
    <property type="entry name" value="ACYL-COA DEHYDROGENASE"/>
    <property type="match status" value="1"/>
</dbReference>
<dbReference type="PATRIC" id="fig|1415166.3.peg.3134"/>
<dbReference type="InterPro" id="IPR013107">
    <property type="entry name" value="Acyl-CoA_DH_C"/>
</dbReference>
<dbReference type="SUPFAM" id="SSF47203">
    <property type="entry name" value="Acyl-CoA dehydrogenase C-terminal domain-like"/>
    <property type="match status" value="1"/>
</dbReference>
<dbReference type="InterPro" id="IPR046373">
    <property type="entry name" value="Acyl-CoA_Oxase/DH_mid-dom_sf"/>
</dbReference>
<evidence type="ECO:0000259" key="3">
    <source>
        <dbReference type="Pfam" id="PF08028"/>
    </source>
</evidence>
<evidence type="ECO:0000313" key="5">
    <source>
        <dbReference type="Proteomes" id="UP000019150"/>
    </source>
</evidence>
<dbReference type="Pfam" id="PF02771">
    <property type="entry name" value="Acyl-CoA_dh_N"/>
    <property type="match status" value="1"/>
</dbReference>
<dbReference type="OrthoDB" id="571684at2"/>
<dbReference type="GO" id="GO:0008470">
    <property type="term" value="F:3-methylbutanoyl-CoA dehydrogenase activity"/>
    <property type="evidence" value="ECO:0007669"/>
    <property type="project" value="TreeGrafter"/>
</dbReference>
<accession>W5TET8</accession>
<keyword evidence="5" id="KW-1185">Reference proteome</keyword>
<dbReference type="Proteomes" id="UP000019150">
    <property type="component" value="Chromosome"/>
</dbReference>
<dbReference type="EMBL" id="CP006850">
    <property type="protein sequence ID" value="AHH17845.1"/>
    <property type="molecule type" value="Genomic_DNA"/>
</dbReference>
<dbReference type="InterPro" id="IPR009100">
    <property type="entry name" value="AcylCoA_DH/oxidase_NM_dom_sf"/>
</dbReference>
<dbReference type="GO" id="GO:0050660">
    <property type="term" value="F:flavin adenine dinucleotide binding"/>
    <property type="evidence" value="ECO:0007669"/>
    <property type="project" value="InterPro"/>
</dbReference>
<protein>
    <submittedName>
        <fullName evidence="4">Acyl-CoA dehydrogenase</fullName>
    </submittedName>
</protein>
<name>W5TET8_9NOCA</name>
<feature type="domain" description="Acyl-CoA dehydrogenase C-terminal" evidence="3">
    <location>
        <begin position="247"/>
        <end position="379"/>
    </location>
</feature>
<feature type="domain" description="Acyl-CoA dehydrogenase/oxidase N-terminal" evidence="2">
    <location>
        <begin position="22"/>
        <end position="115"/>
    </location>
</feature>
<organism evidence="4 5">
    <name type="scientific">Nocardia nova SH22a</name>
    <dbReference type="NCBI Taxonomy" id="1415166"/>
    <lineage>
        <taxon>Bacteria</taxon>
        <taxon>Bacillati</taxon>
        <taxon>Actinomycetota</taxon>
        <taxon>Actinomycetes</taxon>
        <taxon>Mycobacteriales</taxon>
        <taxon>Nocardiaceae</taxon>
        <taxon>Nocardia</taxon>
    </lineage>
</organism>
<dbReference type="PIRSF" id="PIRSF016578">
    <property type="entry name" value="HsaA"/>
    <property type="match status" value="1"/>
</dbReference>
<dbReference type="GO" id="GO:0006552">
    <property type="term" value="P:L-leucine catabolic process"/>
    <property type="evidence" value="ECO:0007669"/>
    <property type="project" value="TreeGrafter"/>
</dbReference>
<dbReference type="InterPro" id="IPR036250">
    <property type="entry name" value="AcylCo_DH-like_C"/>
</dbReference>
<evidence type="ECO:0000313" key="4">
    <source>
        <dbReference type="EMBL" id="AHH17845.1"/>
    </source>
</evidence>
<dbReference type="Gene3D" id="1.10.540.10">
    <property type="entry name" value="Acyl-CoA dehydrogenase/oxidase, N-terminal domain"/>
    <property type="match status" value="1"/>
</dbReference>
<dbReference type="RefSeq" id="WP_025349299.1">
    <property type="nucleotide sequence ID" value="NZ_CP006850.1"/>
</dbReference>
<dbReference type="SUPFAM" id="SSF56645">
    <property type="entry name" value="Acyl-CoA dehydrogenase NM domain-like"/>
    <property type="match status" value="1"/>
</dbReference>
<gene>
    <name evidence="4" type="ORF">NONO_c30580</name>
</gene>
<dbReference type="Gene3D" id="2.40.110.10">
    <property type="entry name" value="Butyryl-CoA Dehydrogenase, subunit A, domain 2"/>
    <property type="match status" value="1"/>
</dbReference>
<dbReference type="STRING" id="1415166.NONO_c30580"/>
<proteinExistence type="predicted"/>
<dbReference type="AlphaFoldDB" id="W5TET8"/>
<dbReference type="InterPro" id="IPR037069">
    <property type="entry name" value="AcylCoA_DH/ox_N_sf"/>
</dbReference>
<dbReference type="KEGG" id="nno:NONO_c30580"/>
<reference evidence="4 5" key="1">
    <citation type="journal article" date="2014" name="Appl. Environ. Microbiol.">
        <title>Insights into the Microbial Degradation of Rubber and Gutta-Percha by Analysis of the Complete Genome of Nocardia nova SH22a.</title>
        <authorList>
            <person name="Luo Q."/>
            <person name="Hiessl S."/>
            <person name="Poehlein A."/>
            <person name="Daniel R."/>
            <person name="Steinbuchel A."/>
        </authorList>
    </citation>
    <scope>NUCLEOTIDE SEQUENCE [LARGE SCALE GENOMIC DNA]</scope>
    <source>
        <strain evidence="4">SH22a</strain>
    </source>
</reference>
<sequence>MTSPQPDSLAHALVRIREILAEFAKGAGDRDLTFTHPDELIRALGDAGFGRLRVPVEFGGFDVDLPTLFELLAEAGQADSNIPQIWRGHFTTTETLRAETDVEVRDHWLRQIGAGAVFGNAQSEPSAVIAAAVAAGTVSGEWGSTTTRVRSDEHGRRLVSGTKFYSTGSRFADYIRAGVADEHGDRGFVVIPAHHPGVTHADDWDGIGQRQTGSGTTYFADVPVEELGDIGRYRESLRGLDSFVQIVHLANLTGIARSIVAETVDLVRGRTRTSLHAVTQNAAADPEVLGVVGRIEIRRRTAETLLRHAAQALEAAHASGAEDDFTRAYLETSAAQVAIIEAVLDAATTAFDALGSSAVRGGVHLDRHWRNARTLASHNPVVYKPRLIGDFLVNGVAPVPGYYRHRPSTADPKPVAGVGQ</sequence>